<reference evidence="2" key="1">
    <citation type="submission" date="2023-08" db="EMBL/GenBank/DDBJ databases">
        <authorList>
            <person name="Alioto T."/>
            <person name="Alioto T."/>
            <person name="Gomez Garrido J."/>
        </authorList>
    </citation>
    <scope>NUCLEOTIDE SEQUENCE</scope>
</reference>
<sequence length="99" mass="11467">MHSILCKCTLPYSEANPNLTMQYRLGYSYTVRADIKVAEYIITKEKKLDETIHDIRQSEKEIKEDDGDSYVAVDERVPEPPTPAEMKHYLTRLESSLES</sequence>
<feature type="region of interest" description="Disordered" evidence="1">
    <location>
        <begin position="76"/>
        <end position="99"/>
    </location>
</feature>
<evidence type="ECO:0000313" key="2">
    <source>
        <dbReference type="EMBL" id="CAI9735158.1"/>
    </source>
</evidence>
<proteinExistence type="predicted"/>
<evidence type="ECO:0000313" key="3">
    <source>
        <dbReference type="Proteomes" id="UP001162480"/>
    </source>
</evidence>
<accession>A0AA36FI52</accession>
<dbReference type="AlphaFoldDB" id="A0AA36FI52"/>
<organism evidence="2 3">
    <name type="scientific">Octopus vulgaris</name>
    <name type="common">Common octopus</name>
    <dbReference type="NCBI Taxonomy" id="6645"/>
    <lineage>
        <taxon>Eukaryota</taxon>
        <taxon>Metazoa</taxon>
        <taxon>Spiralia</taxon>
        <taxon>Lophotrochozoa</taxon>
        <taxon>Mollusca</taxon>
        <taxon>Cephalopoda</taxon>
        <taxon>Coleoidea</taxon>
        <taxon>Octopodiformes</taxon>
        <taxon>Octopoda</taxon>
        <taxon>Incirrata</taxon>
        <taxon>Octopodidae</taxon>
        <taxon>Octopus</taxon>
    </lineage>
</organism>
<gene>
    <name evidence="2" type="ORF">OCTVUL_1B022706</name>
</gene>
<protein>
    <submittedName>
        <fullName evidence="2">Uncharacterized protein</fullName>
    </submittedName>
</protein>
<name>A0AA36FI52_OCTVU</name>
<evidence type="ECO:0000256" key="1">
    <source>
        <dbReference type="SAM" id="MobiDB-lite"/>
    </source>
</evidence>
<dbReference type="EMBL" id="OX597830">
    <property type="protein sequence ID" value="CAI9735158.1"/>
    <property type="molecule type" value="Genomic_DNA"/>
</dbReference>
<dbReference type="Proteomes" id="UP001162480">
    <property type="component" value="Chromosome 17"/>
</dbReference>
<keyword evidence="3" id="KW-1185">Reference proteome</keyword>